<organism evidence="1 2">
    <name type="scientific">Sulfitobacter dubius</name>
    <dbReference type="NCBI Taxonomy" id="218673"/>
    <lineage>
        <taxon>Bacteria</taxon>
        <taxon>Pseudomonadati</taxon>
        <taxon>Pseudomonadota</taxon>
        <taxon>Alphaproteobacteria</taxon>
        <taxon>Rhodobacterales</taxon>
        <taxon>Roseobacteraceae</taxon>
        <taxon>Sulfitobacter</taxon>
    </lineage>
</organism>
<evidence type="ECO:0000313" key="2">
    <source>
        <dbReference type="Proteomes" id="UP000831019"/>
    </source>
</evidence>
<keyword evidence="2" id="KW-1185">Reference proteome</keyword>
<name>A0ABY3ZKQ1_9RHOB</name>
<protein>
    <submittedName>
        <fullName evidence="1">Uncharacterized protein</fullName>
    </submittedName>
</protein>
<accession>A0ABY3ZKQ1</accession>
<reference evidence="2" key="1">
    <citation type="journal article" date="2022" name="Microorganisms">
        <title>Beyond the ABCs#Discovery of Three New Plasmid Types in Rhodobacterales (RepQ, RepY, RepW).</title>
        <authorList>
            <person name="Freese H.M."/>
            <person name="Ringel V."/>
            <person name="Overmann J."/>
            <person name="Petersen J."/>
        </authorList>
    </citation>
    <scope>NUCLEOTIDE SEQUENCE [LARGE SCALE GENOMIC DNA]</scope>
    <source>
        <strain evidence="2">DSM 109990</strain>
    </source>
</reference>
<proteinExistence type="predicted"/>
<dbReference type="EMBL" id="CP085144">
    <property type="protein sequence ID" value="UOA14339.1"/>
    <property type="molecule type" value="Genomic_DNA"/>
</dbReference>
<gene>
    <name evidence="1" type="ORF">DSM109990_01140</name>
</gene>
<dbReference type="Proteomes" id="UP000831019">
    <property type="component" value="Chromosome"/>
</dbReference>
<sequence>MQICCTATLGERFADFDAVLEHLFHPLPRAWPEGHAVVQHSLNESRQNA</sequence>
<evidence type="ECO:0000313" key="1">
    <source>
        <dbReference type="EMBL" id="UOA14339.1"/>
    </source>
</evidence>
<dbReference type="RefSeq" id="WP_243262718.1">
    <property type="nucleotide sequence ID" value="NZ_CP085144.1"/>
</dbReference>